<name>A0A2N5PLG2_MEDGN</name>
<comment type="caution">
    <text evidence="5">The sequence shown here is derived from an EMBL/GenBank/DDBJ whole genome shotgun (WGS) entry which is preliminary data.</text>
</comment>
<accession>A0A2N5PLG2</accession>
<feature type="region of interest" description="Disordered" evidence="4">
    <location>
        <begin position="116"/>
        <end position="254"/>
    </location>
</feature>
<evidence type="ECO:0000256" key="1">
    <source>
        <dbReference type="ARBA" id="ARBA00023125"/>
    </source>
</evidence>
<dbReference type="GO" id="GO:0003697">
    <property type="term" value="F:single-stranded DNA binding"/>
    <property type="evidence" value="ECO:0007669"/>
    <property type="project" value="InterPro"/>
</dbReference>
<dbReference type="InterPro" id="IPR012340">
    <property type="entry name" value="NA-bd_OB-fold"/>
</dbReference>
<keyword evidence="1 2" id="KW-0238">DNA-binding</keyword>
<evidence type="ECO:0000313" key="6">
    <source>
        <dbReference type="Proteomes" id="UP000235093"/>
    </source>
</evidence>
<sequence length="254" mass="30962">MNKVIMTGYVVKDPEVNEFKRKRRRNKRASKYGLVASFRLSVRRPFKTKDGTKYDYFSCSAFDKSAEFIEEYIEKGDCVGIEGILLNDNYENEDGMTMYRDKINLDKIELLRKRKDEDENDYEDEEEEDYDDEFYDEDDYENDEDDDYEEEYLEEDVEEEEDDEDEEEDGYHRSIRKSSQKKGNSDPRRRNSRIKKPSSRKKSEQRKREQPERRNRQSRKSVPERRRNENKKRNLVDEEFERVQESEYNNYGFD</sequence>
<dbReference type="AlphaFoldDB" id="A0A2N5PLG2"/>
<dbReference type="SUPFAM" id="SSF50249">
    <property type="entry name" value="Nucleic acid-binding proteins"/>
    <property type="match status" value="1"/>
</dbReference>
<dbReference type="CDD" id="cd04496">
    <property type="entry name" value="SSB_OBF"/>
    <property type="match status" value="1"/>
</dbReference>
<protein>
    <recommendedName>
        <fullName evidence="3">Single-stranded DNA-binding protein</fullName>
    </recommendedName>
</protein>
<dbReference type="Gene3D" id="2.40.50.140">
    <property type="entry name" value="Nucleic acid-binding proteins"/>
    <property type="match status" value="1"/>
</dbReference>
<dbReference type="PROSITE" id="PS50935">
    <property type="entry name" value="SSB"/>
    <property type="match status" value="1"/>
</dbReference>
<dbReference type="RefSeq" id="WP_101883892.1">
    <property type="nucleotide sequence ID" value="NZ_NIHT01000008.1"/>
</dbReference>
<dbReference type="InterPro" id="IPR000424">
    <property type="entry name" value="Primosome_PriB/ssb"/>
</dbReference>
<feature type="compositionally biased region" description="Acidic residues" evidence="4">
    <location>
        <begin position="118"/>
        <end position="169"/>
    </location>
</feature>
<organism evidence="5 6">
    <name type="scientific">Mediterraneibacter gnavus</name>
    <name type="common">Ruminococcus gnavus</name>
    <dbReference type="NCBI Taxonomy" id="33038"/>
    <lineage>
        <taxon>Bacteria</taxon>
        <taxon>Bacillati</taxon>
        <taxon>Bacillota</taxon>
        <taxon>Clostridia</taxon>
        <taxon>Lachnospirales</taxon>
        <taxon>Lachnospiraceae</taxon>
        <taxon>Mediterraneibacter</taxon>
    </lineage>
</organism>
<evidence type="ECO:0000313" key="5">
    <source>
        <dbReference type="EMBL" id="PLT75996.1"/>
    </source>
</evidence>
<feature type="compositionally biased region" description="Basic residues" evidence="4">
    <location>
        <begin position="190"/>
        <end position="205"/>
    </location>
</feature>
<dbReference type="EMBL" id="NIHT01000008">
    <property type="protein sequence ID" value="PLT75996.1"/>
    <property type="molecule type" value="Genomic_DNA"/>
</dbReference>
<reference evidence="5 6" key="1">
    <citation type="journal article" date="2017" name="Genome Med.">
        <title>A novel Ruminococcus gnavus clade enriched in inflammatory bowel disease patients.</title>
        <authorList>
            <person name="Hall A.B."/>
            <person name="Yassour M."/>
            <person name="Sauk J."/>
            <person name="Garner A."/>
            <person name="Jiang X."/>
            <person name="Arthur T."/>
            <person name="Lagoudas G.K."/>
            <person name="Vatanen T."/>
            <person name="Fornelos N."/>
            <person name="Wilson R."/>
            <person name="Bertha M."/>
            <person name="Cohen M."/>
            <person name="Garber J."/>
            <person name="Khalili H."/>
            <person name="Gevers D."/>
            <person name="Ananthakrishnan A.N."/>
            <person name="Kugathasan S."/>
            <person name="Lander E.S."/>
            <person name="Blainey P."/>
            <person name="Vlamakis H."/>
            <person name="Xavier R.J."/>
            <person name="Huttenhower C."/>
        </authorList>
    </citation>
    <scope>NUCLEOTIDE SEQUENCE [LARGE SCALE GENOMIC DNA]</scope>
    <source>
        <strain evidence="5 6">RJX1125</strain>
    </source>
</reference>
<gene>
    <name evidence="5" type="ORF">CDL23_06660</name>
</gene>
<dbReference type="NCBIfam" id="TIGR00621">
    <property type="entry name" value="ssb"/>
    <property type="match status" value="1"/>
</dbReference>
<dbReference type="Proteomes" id="UP000235093">
    <property type="component" value="Unassembled WGS sequence"/>
</dbReference>
<feature type="compositionally biased region" description="Basic and acidic residues" evidence="4">
    <location>
        <begin position="206"/>
        <end position="245"/>
    </location>
</feature>
<dbReference type="GO" id="GO:0006260">
    <property type="term" value="P:DNA replication"/>
    <property type="evidence" value="ECO:0007669"/>
    <property type="project" value="InterPro"/>
</dbReference>
<dbReference type="InterPro" id="IPR011344">
    <property type="entry name" value="ssDNA-bd"/>
</dbReference>
<evidence type="ECO:0000256" key="4">
    <source>
        <dbReference type="SAM" id="MobiDB-lite"/>
    </source>
</evidence>
<proteinExistence type="predicted"/>
<evidence type="ECO:0000256" key="3">
    <source>
        <dbReference type="RuleBase" id="RU000524"/>
    </source>
</evidence>
<evidence type="ECO:0000256" key="2">
    <source>
        <dbReference type="PROSITE-ProRule" id="PRU00252"/>
    </source>
</evidence>
<dbReference type="Pfam" id="PF00436">
    <property type="entry name" value="SSB"/>
    <property type="match status" value="1"/>
</dbReference>